<reference evidence="1" key="1">
    <citation type="submission" date="2024-02" db="EMBL/GenBank/DDBJ databases">
        <title>Metagenome Assembled Genome of Zalaria obscura JY119.</title>
        <authorList>
            <person name="Vighnesh L."/>
            <person name="Jagadeeshwari U."/>
            <person name="Venkata Ramana C."/>
            <person name="Sasikala C."/>
        </authorList>
    </citation>
    <scope>NUCLEOTIDE SEQUENCE</scope>
    <source>
        <strain evidence="1">JY119</strain>
    </source>
</reference>
<keyword evidence="2" id="KW-1185">Reference proteome</keyword>
<dbReference type="EMBL" id="JAMKPW020000033">
    <property type="protein sequence ID" value="KAK8202076.1"/>
    <property type="molecule type" value="Genomic_DNA"/>
</dbReference>
<sequence length="72" mass="7804">MRKVHMRALQLDLVAPSVVVPASCGVVDPGSWYIPYTEPSPAEAFLELSIKAGMPSTTSLTPHLSTPDRNRI</sequence>
<gene>
    <name evidence="1" type="ORF">M8818_005602</name>
</gene>
<evidence type="ECO:0000313" key="2">
    <source>
        <dbReference type="Proteomes" id="UP001320706"/>
    </source>
</evidence>
<name>A0ACC3S908_9PEZI</name>
<organism evidence="1 2">
    <name type="scientific">Zalaria obscura</name>
    <dbReference type="NCBI Taxonomy" id="2024903"/>
    <lineage>
        <taxon>Eukaryota</taxon>
        <taxon>Fungi</taxon>
        <taxon>Dikarya</taxon>
        <taxon>Ascomycota</taxon>
        <taxon>Pezizomycotina</taxon>
        <taxon>Dothideomycetes</taxon>
        <taxon>Dothideomycetidae</taxon>
        <taxon>Dothideales</taxon>
        <taxon>Zalariaceae</taxon>
        <taxon>Zalaria</taxon>
    </lineage>
</organism>
<evidence type="ECO:0000313" key="1">
    <source>
        <dbReference type="EMBL" id="KAK8202076.1"/>
    </source>
</evidence>
<dbReference type="Proteomes" id="UP001320706">
    <property type="component" value="Unassembled WGS sequence"/>
</dbReference>
<proteinExistence type="predicted"/>
<accession>A0ACC3S908</accession>
<comment type="caution">
    <text evidence="1">The sequence shown here is derived from an EMBL/GenBank/DDBJ whole genome shotgun (WGS) entry which is preliminary data.</text>
</comment>
<protein>
    <submittedName>
        <fullName evidence="1">Uncharacterized protein</fullName>
    </submittedName>
</protein>